<dbReference type="EMBL" id="JAAMPC010000005">
    <property type="protein sequence ID" value="KAG2312181.1"/>
    <property type="molecule type" value="Genomic_DNA"/>
</dbReference>
<gene>
    <name evidence="1" type="ORF">Bca52824_023738</name>
</gene>
<comment type="caution">
    <text evidence="1">The sequence shown here is derived from an EMBL/GenBank/DDBJ whole genome shotgun (WGS) entry which is preliminary data.</text>
</comment>
<dbReference type="Proteomes" id="UP000886595">
    <property type="component" value="Unassembled WGS sequence"/>
</dbReference>
<protein>
    <submittedName>
        <fullName evidence="1">Uncharacterized protein</fullName>
    </submittedName>
</protein>
<evidence type="ECO:0000313" key="2">
    <source>
        <dbReference type="Proteomes" id="UP000886595"/>
    </source>
</evidence>
<dbReference type="OrthoDB" id="1750494at2759"/>
<reference evidence="1 2" key="1">
    <citation type="submission" date="2020-02" db="EMBL/GenBank/DDBJ databases">
        <authorList>
            <person name="Ma Q."/>
            <person name="Huang Y."/>
            <person name="Song X."/>
            <person name="Pei D."/>
        </authorList>
    </citation>
    <scope>NUCLEOTIDE SEQUENCE [LARGE SCALE GENOMIC DNA]</scope>
    <source>
        <strain evidence="1">Sxm20200214</strain>
        <tissue evidence="1">Leaf</tissue>
    </source>
</reference>
<proteinExistence type="predicted"/>
<name>A0A8X7VJ08_BRACI</name>
<evidence type="ECO:0000313" key="1">
    <source>
        <dbReference type="EMBL" id="KAG2312181.1"/>
    </source>
</evidence>
<keyword evidence="2" id="KW-1185">Reference proteome</keyword>
<organism evidence="1 2">
    <name type="scientific">Brassica carinata</name>
    <name type="common">Ethiopian mustard</name>
    <name type="synonym">Abyssinian cabbage</name>
    <dbReference type="NCBI Taxonomy" id="52824"/>
    <lineage>
        <taxon>Eukaryota</taxon>
        <taxon>Viridiplantae</taxon>
        <taxon>Streptophyta</taxon>
        <taxon>Embryophyta</taxon>
        <taxon>Tracheophyta</taxon>
        <taxon>Spermatophyta</taxon>
        <taxon>Magnoliopsida</taxon>
        <taxon>eudicotyledons</taxon>
        <taxon>Gunneridae</taxon>
        <taxon>Pentapetalae</taxon>
        <taxon>rosids</taxon>
        <taxon>malvids</taxon>
        <taxon>Brassicales</taxon>
        <taxon>Brassicaceae</taxon>
        <taxon>Brassiceae</taxon>
        <taxon>Brassica</taxon>
    </lineage>
</organism>
<dbReference type="AlphaFoldDB" id="A0A8X7VJ08"/>
<sequence length="95" mass="11140">MKQWITLKKKSDPRKFTVPCVVQGIKFPHASRHRAAEESYPRAEEYDEDYKEEQAMEYNGLLAEGERIPHHSYRKWNAASIDGHHLPSIDYSPEI</sequence>
<accession>A0A8X7VJ08</accession>